<evidence type="ECO:0000313" key="2">
    <source>
        <dbReference type="Proteomes" id="UP000181790"/>
    </source>
</evidence>
<protein>
    <submittedName>
        <fullName evidence="1">Uncharacterized protein</fullName>
    </submittedName>
</protein>
<sequence>MFRKTHLTPLILIGLLVIHDSCIDLIDGKNHNRGIIIAEYPANGSASGQNMCYLPAWFGSDTLRKQDIVIDSDSAFRSFFAYQTYAGPGKNSCRSFVPETIDFTKFTLLGNYADGGCDVAFTRLVEPVAKHRKYVYTVKVRESGWCKKLVFSMNWVLVPKLPPGYTVEFKVK</sequence>
<dbReference type="AlphaFoldDB" id="A0A1S2VHF7"/>
<dbReference type="RefSeq" id="WP_071504616.1">
    <property type="nucleotide sequence ID" value="NZ_MORL01000010.1"/>
</dbReference>
<evidence type="ECO:0000313" key="1">
    <source>
        <dbReference type="EMBL" id="OIN57675.1"/>
    </source>
</evidence>
<reference evidence="1 2" key="1">
    <citation type="submission" date="2016-10" db="EMBL/GenBank/DDBJ databases">
        <title>Arsenicibacter rosenii gen. nov., sp. nov., an efficient arsenic-methylating bacterium isolated from an arsenic-contaminated paddy soil.</title>
        <authorList>
            <person name="Huang K."/>
        </authorList>
    </citation>
    <scope>NUCLEOTIDE SEQUENCE [LARGE SCALE GENOMIC DNA]</scope>
    <source>
        <strain evidence="1 2">SM-1</strain>
    </source>
</reference>
<dbReference type="Proteomes" id="UP000181790">
    <property type="component" value="Unassembled WGS sequence"/>
</dbReference>
<comment type="caution">
    <text evidence="1">The sequence shown here is derived from an EMBL/GenBank/DDBJ whole genome shotgun (WGS) entry which is preliminary data.</text>
</comment>
<accession>A0A1S2VHF7</accession>
<name>A0A1S2VHF7_9BACT</name>
<gene>
    <name evidence="1" type="ORF">BLX24_18155</name>
</gene>
<proteinExistence type="predicted"/>
<keyword evidence="2" id="KW-1185">Reference proteome</keyword>
<dbReference type="EMBL" id="MORL01000010">
    <property type="protein sequence ID" value="OIN57675.1"/>
    <property type="molecule type" value="Genomic_DNA"/>
</dbReference>
<organism evidence="1 2">
    <name type="scientific">Arsenicibacter rosenii</name>
    <dbReference type="NCBI Taxonomy" id="1750698"/>
    <lineage>
        <taxon>Bacteria</taxon>
        <taxon>Pseudomonadati</taxon>
        <taxon>Bacteroidota</taxon>
        <taxon>Cytophagia</taxon>
        <taxon>Cytophagales</taxon>
        <taxon>Spirosomataceae</taxon>
        <taxon>Arsenicibacter</taxon>
    </lineage>
</organism>
<dbReference type="OrthoDB" id="953779at2"/>